<dbReference type="AlphaFoldDB" id="A0A813REJ4"/>
<sequence length="1171" mass="134965">MALENYLNNIPTKSKVTAIGSNPLRRELILGFEDGYVCTYDHETGDRIHECYKHKGWVTALSALPAAKVFFSAGNDSTLITYNAIGGSSVIDKLNIGSVIYTITYHSRANQIIFGISQGIQIHEYNLNHITGQVISSTPLSIVCEHTDITTGVLMLDKIYSVGFDGKLILYDCLFDNIPTVSKKVSAHTAGITCLIAQKNPKDNSEWLMTGSFDKTAKVWSLDGKLLYRFTDFTQPVTGLTYVNSTKTVWIAAGLHYAYVYDPKSGEKVSSFIDTFLNIEGKEAHYFLILLRYIPELNIVIASTNIKQFNGWYYKTTGCVSCLKVKSPLENVCYTKKSPILMFTGDNEGNVFKWEQMQSNQIMYSQDHLLKLEGKKDISAYLIQAVSLGVAKTTLIKNDTENVNDKELMINPKPVASTKRIKTVDERLPAYYVRSRSAAKISERERGVGGYISQYEHLEKKNEPKSSNHIARTASGKSILRIIFIEKLDLIIAASEDKDIYVWGFDLEALQALNTLKIESENKKEDSGTANRAVSFTLRNVFRNHTEPVTSLTLVDDVDSFGAVFLLSAGWDRRICVWDLNHFDLFTVYSDPNATNVETAETASMGYIHNMDYSPHLKYFAYAAGSDMCVYVRKFSPIGSEMTLMYELRAGIDSEVTCVKWNFITNEWVTGMDNGEFRIWGMDGTLLQAINTRGSIHAIAIDYVQKALLIANQDTLKIFDMDEYTCVQTNDGHTDVIRDVLFIPERNQYITVSLDCTMRIWNAWSRDSFQETDIDPKKKFSDNIWEDIRKCVKNTIEVEDPNSIIDKFFQKRYEQNPSSFHEDHQQPIKNMSNAHYEAVRFSADRPYTTGGSRRPLLPIRMRRTPVPLDTKVSHRFYHPEEKLVQQVTHEHILDLGGRILIQVDINNERRIQQTYQQLVAAERLRLENEYRLKTEELMRRWQEQLDEEKLRLKKEYDEILAELERIREAKTRAEIEALIKRMREEAEQALARQWKLAQEQLALAVKQAEDRLRSLLELEFLEEKERFARELIAKKDAEYAERELKALEKLRNELTKEHDQNVETIRQRHAEEVTELKNKLRLAEERYRREFSTRARLESDFRLLQTDYKRFMDNSDVFHSDYMLKLYHIGEQVGDAKFEKVLDRILTESNIQLIPAKAIKAQIRKPKQSLK</sequence>
<dbReference type="EMBL" id="CAJNOI010000010">
    <property type="protein sequence ID" value="CAF0781038.1"/>
    <property type="molecule type" value="Genomic_DNA"/>
</dbReference>
<evidence type="ECO:0000313" key="7">
    <source>
        <dbReference type="EMBL" id="CAF0781038.1"/>
    </source>
</evidence>
<accession>A0A813REJ4</accession>
<comment type="caution">
    <text evidence="7">The sequence shown here is derived from an EMBL/GenBank/DDBJ whole genome shotgun (WGS) entry which is preliminary data.</text>
</comment>
<keyword evidence="4" id="KW-0539">Nucleus</keyword>
<organism evidence="7 10">
    <name type="scientific">Adineta steineri</name>
    <dbReference type="NCBI Taxonomy" id="433720"/>
    <lineage>
        <taxon>Eukaryota</taxon>
        <taxon>Metazoa</taxon>
        <taxon>Spiralia</taxon>
        <taxon>Gnathifera</taxon>
        <taxon>Rotifera</taxon>
        <taxon>Eurotatoria</taxon>
        <taxon>Bdelloidea</taxon>
        <taxon>Adinetida</taxon>
        <taxon>Adinetidae</taxon>
        <taxon>Adineta</taxon>
    </lineage>
</organism>
<keyword evidence="3" id="KW-0677">Repeat</keyword>
<dbReference type="Proteomes" id="UP000663877">
    <property type="component" value="Unassembled WGS sequence"/>
</dbReference>
<gene>
    <name evidence="7" type="ORF">BJG266_LOCUS4125</name>
    <name evidence="8" type="ORF">QVE165_LOCUS18785</name>
</gene>
<dbReference type="PROSITE" id="PS50294">
    <property type="entry name" value="WD_REPEATS_REGION"/>
    <property type="match status" value="1"/>
</dbReference>
<evidence type="ECO:0000256" key="3">
    <source>
        <dbReference type="ARBA" id="ARBA00022737"/>
    </source>
</evidence>
<comment type="subcellular location">
    <subcellularLocation>
        <location evidence="1">Nucleus</location>
    </subcellularLocation>
</comment>
<dbReference type="CDD" id="cd06503">
    <property type="entry name" value="ATP-synt_Fo_b"/>
    <property type="match status" value="1"/>
</dbReference>
<feature type="repeat" description="WD" evidence="5">
    <location>
        <begin position="542"/>
        <end position="581"/>
    </location>
</feature>
<protein>
    <submittedName>
        <fullName evidence="7">Uncharacterized protein</fullName>
    </submittedName>
</protein>
<evidence type="ECO:0000256" key="2">
    <source>
        <dbReference type="ARBA" id="ARBA00022574"/>
    </source>
</evidence>
<feature type="repeat" description="WD" evidence="5">
    <location>
        <begin position="730"/>
        <end position="762"/>
    </location>
</feature>
<feature type="repeat" description="WD" evidence="5">
    <location>
        <begin position="185"/>
        <end position="223"/>
    </location>
</feature>
<dbReference type="GO" id="GO:0005730">
    <property type="term" value="C:nucleolus"/>
    <property type="evidence" value="ECO:0007669"/>
    <property type="project" value="TreeGrafter"/>
</dbReference>
<dbReference type="Gene3D" id="2.130.10.10">
    <property type="entry name" value="YVTN repeat-like/Quinoprotein amine dehydrogenase"/>
    <property type="match status" value="4"/>
</dbReference>
<dbReference type="GO" id="GO:0000027">
    <property type="term" value="P:ribosomal large subunit assembly"/>
    <property type="evidence" value="ECO:0007669"/>
    <property type="project" value="TreeGrafter"/>
</dbReference>
<keyword evidence="9" id="KW-1185">Reference proteome</keyword>
<dbReference type="SUPFAM" id="SSF50998">
    <property type="entry name" value="Quinoprotein alcohol dehydrogenase-like"/>
    <property type="match status" value="2"/>
</dbReference>
<reference evidence="7" key="1">
    <citation type="submission" date="2021-02" db="EMBL/GenBank/DDBJ databases">
        <authorList>
            <person name="Nowell W R."/>
        </authorList>
    </citation>
    <scope>NUCLEOTIDE SEQUENCE</scope>
</reference>
<dbReference type="Proteomes" id="UP000663832">
    <property type="component" value="Unassembled WGS sequence"/>
</dbReference>
<proteinExistence type="predicted"/>
<evidence type="ECO:0000313" key="8">
    <source>
        <dbReference type="EMBL" id="CAF1072757.1"/>
    </source>
</evidence>
<evidence type="ECO:0000313" key="10">
    <source>
        <dbReference type="Proteomes" id="UP000663877"/>
    </source>
</evidence>
<dbReference type="PROSITE" id="PS50082">
    <property type="entry name" value="WD_REPEATS_2"/>
    <property type="match status" value="3"/>
</dbReference>
<feature type="coiled-coil region" evidence="6">
    <location>
        <begin position="931"/>
        <end position="1090"/>
    </location>
</feature>
<dbReference type="SMART" id="SM00320">
    <property type="entry name" value="WD40"/>
    <property type="match status" value="12"/>
</dbReference>
<dbReference type="InterPro" id="IPR015943">
    <property type="entry name" value="WD40/YVTN_repeat-like_dom_sf"/>
</dbReference>
<evidence type="ECO:0000256" key="4">
    <source>
        <dbReference type="ARBA" id="ARBA00023242"/>
    </source>
</evidence>
<dbReference type="InterPro" id="IPR011047">
    <property type="entry name" value="Quinoprotein_ADH-like_sf"/>
</dbReference>
<dbReference type="InterPro" id="IPR001680">
    <property type="entry name" value="WD40_rpt"/>
</dbReference>
<dbReference type="OrthoDB" id="6262491at2759"/>
<evidence type="ECO:0000256" key="5">
    <source>
        <dbReference type="PROSITE-ProRule" id="PRU00221"/>
    </source>
</evidence>
<keyword evidence="6" id="KW-0175">Coiled coil</keyword>
<name>A0A813REJ4_9BILA</name>
<dbReference type="InterPro" id="IPR019775">
    <property type="entry name" value="WD40_repeat_CS"/>
</dbReference>
<dbReference type="PROSITE" id="PS00678">
    <property type="entry name" value="WD_REPEATS_1"/>
    <property type="match status" value="1"/>
</dbReference>
<evidence type="ECO:0000256" key="6">
    <source>
        <dbReference type="SAM" id="Coils"/>
    </source>
</evidence>
<dbReference type="PANTHER" id="PTHR19848:SF0">
    <property type="entry name" value="NOTCHLESS PROTEIN HOMOLOG 1"/>
    <property type="match status" value="1"/>
</dbReference>
<dbReference type="Pfam" id="PF00400">
    <property type="entry name" value="WD40"/>
    <property type="match status" value="3"/>
</dbReference>
<dbReference type="EMBL" id="CAJNOM010000112">
    <property type="protein sequence ID" value="CAF1072757.1"/>
    <property type="molecule type" value="Genomic_DNA"/>
</dbReference>
<evidence type="ECO:0000313" key="9">
    <source>
        <dbReference type="Proteomes" id="UP000663832"/>
    </source>
</evidence>
<dbReference type="PANTHER" id="PTHR19848">
    <property type="entry name" value="WD40 REPEAT PROTEIN"/>
    <property type="match status" value="1"/>
</dbReference>
<evidence type="ECO:0000256" key="1">
    <source>
        <dbReference type="ARBA" id="ARBA00004123"/>
    </source>
</evidence>
<keyword evidence="2 5" id="KW-0853">WD repeat</keyword>